<dbReference type="Pfam" id="PF00206">
    <property type="entry name" value="Lyase_1"/>
    <property type="match status" value="1"/>
</dbReference>
<evidence type="ECO:0000256" key="4">
    <source>
        <dbReference type="ARBA" id="ARBA00023239"/>
    </source>
</evidence>
<dbReference type="InterPro" id="IPR020557">
    <property type="entry name" value="Fumarate_lyase_CS"/>
</dbReference>
<evidence type="ECO:0000256" key="2">
    <source>
        <dbReference type="ARBA" id="ARBA00012992"/>
    </source>
</evidence>
<dbReference type="Proteomes" id="UP000593994">
    <property type="component" value="Chromosome"/>
</dbReference>
<dbReference type="InterPro" id="IPR051546">
    <property type="entry name" value="Aspartate_Ammonia-Lyase"/>
</dbReference>
<evidence type="ECO:0000256" key="3">
    <source>
        <dbReference type="ARBA" id="ARBA00016146"/>
    </source>
</evidence>
<dbReference type="Gene3D" id="1.10.275.10">
    <property type="entry name" value="Fumarase/aspartase (N-terminal domain)"/>
    <property type="match status" value="1"/>
</dbReference>
<dbReference type="PANTHER" id="PTHR42696">
    <property type="entry name" value="ASPARTATE AMMONIA-LYASE"/>
    <property type="match status" value="1"/>
</dbReference>
<dbReference type="GO" id="GO:0008797">
    <property type="term" value="F:aspartate ammonia-lyase activity"/>
    <property type="evidence" value="ECO:0007669"/>
    <property type="project" value="UniProtKB-UniRule"/>
</dbReference>
<dbReference type="InterPro" id="IPR018490">
    <property type="entry name" value="cNMP-bd_dom_sf"/>
</dbReference>
<organism evidence="8 9">
    <name type="scientific">Candidatus Sulfurimonas baltica</name>
    <dbReference type="NCBI Taxonomy" id="2740404"/>
    <lineage>
        <taxon>Bacteria</taxon>
        <taxon>Pseudomonadati</taxon>
        <taxon>Campylobacterota</taxon>
        <taxon>Epsilonproteobacteria</taxon>
        <taxon>Campylobacterales</taxon>
        <taxon>Sulfurimonadaceae</taxon>
        <taxon>Sulfurimonas</taxon>
    </lineage>
</organism>
<dbReference type="Gene3D" id="1.20.200.10">
    <property type="entry name" value="Fumarase/aspartase (Central domain)"/>
    <property type="match status" value="1"/>
</dbReference>
<dbReference type="InterPro" id="IPR014710">
    <property type="entry name" value="RmlC-like_jellyroll"/>
</dbReference>
<dbReference type="NCBIfam" id="TIGR00839">
    <property type="entry name" value="aspA"/>
    <property type="match status" value="1"/>
</dbReference>
<evidence type="ECO:0000256" key="1">
    <source>
        <dbReference type="ARBA" id="ARBA00005596"/>
    </source>
</evidence>
<dbReference type="CDD" id="cd01357">
    <property type="entry name" value="Aspartase"/>
    <property type="match status" value="1"/>
</dbReference>
<dbReference type="InterPro" id="IPR018951">
    <property type="entry name" value="Fumarase_C_C"/>
</dbReference>
<comment type="similarity">
    <text evidence="1">Belongs to the class-II fumarase/aspartase family. Aspartase subfamily.</text>
</comment>
<protein>
    <recommendedName>
        <fullName evidence="3 6">Aspartate ammonia-lyase</fullName>
        <ecNumber evidence="2 6">4.3.1.1</ecNumber>
    </recommendedName>
</protein>
<dbReference type="AlphaFoldDB" id="A0A7S7LXX2"/>
<proteinExistence type="inferred from homology"/>
<dbReference type="InterPro" id="IPR000362">
    <property type="entry name" value="Fumarate_lyase_fam"/>
</dbReference>
<keyword evidence="9" id="KW-1185">Reference proteome</keyword>
<dbReference type="InterPro" id="IPR008948">
    <property type="entry name" value="L-Aspartase-like"/>
</dbReference>
<dbReference type="PROSITE" id="PS00163">
    <property type="entry name" value="FUMARATE_LYASES"/>
    <property type="match status" value="1"/>
</dbReference>
<feature type="domain" description="Cyclic nucleotide-binding" evidence="7">
    <location>
        <begin position="15"/>
        <end position="118"/>
    </location>
</feature>
<dbReference type="EC" id="4.3.1.1" evidence="2 6"/>
<evidence type="ECO:0000259" key="7">
    <source>
        <dbReference type="PROSITE" id="PS50042"/>
    </source>
</evidence>
<reference evidence="8 9" key="1">
    <citation type="submission" date="2020-05" db="EMBL/GenBank/DDBJ databases">
        <title>Sulfurimonas marisnigri, sp. nov., and Sulfurimonas baltica, sp. nov., manganese oxide reducing chemolithoautotrophs of the class Epsilonproteobacteria isolated from the pelagic redoxclines of the Black and Baltic Seas and emended description of the genus Sulfurimonas.</title>
        <authorList>
            <person name="Henkel J.V."/>
            <person name="Laudan C."/>
            <person name="Werner J."/>
            <person name="Neu T."/>
            <person name="Plewe S."/>
            <person name="Sproer C."/>
            <person name="Bunk B."/>
            <person name="Schulz-Vogt H.N."/>
        </authorList>
    </citation>
    <scope>NUCLEOTIDE SEQUENCE [LARGE SCALE GENOMIC DNA]</scope>
    <source>
        <strain evidence="8 9">GD2</strain>
    </source>
</reference>
<evidence type="ECO:0000313" key="9">
    <source>
        <dbReference type="Proteomes" id="UP000593994"/>
    </source>
</evidence>
<dbReference type="PRINTS" id="PR00149">
    <property type="entry name" value="FUMRATELYASE"/>
</dbReference>
<evidence type="ECO:0000313" key="8">
    <source>
        <dbReference type="EMBL" id="QOY53377.1"/>
    </source>
</evidence>
<dbReference type="PROSITE" id="PS50042">
    <property type="entry name" value="CNMP_BINDING_3"/>
    <property type="match status" value="1"/>
</dbReference>
<dbReference type="CDD" id="cd00038">
    <property type="entry name" value="CAP_ED"/>
    <property type="match status" value="1"/>
</dbReference>
<dbReference type="NCBIfam" id="NF008909">
    <property type="entry name" value="PRK12273.1"/>
    <property type="match status" value="1"/>
</dbReference>
<dbReference type="EMBL" id="CP054492">
    <property type="protein sequence ID" value="QOY53377.1"/>
    <property type="molecule type" value="Genomic_DNA"/>
</dbReference>
<dbReference type="Gene3D" id="1.10.40.30">
    <property type="entry name" value="Fumarase/aspartase (C-terminal domain)"/>
    <property type="match status" value="1"/>
</dbReference>
<sequence>MNTDKIRDFFKGVELFSTLSDDELSLLLDEVEVRTLNTGDLLIRENHPRKAIHFIYDGKVALFKTTPYGEEKKMGLFTNSDFLGEGALFDDSPHSTSAKAEVDTTVLSIRKEKLFHLFENNGILATKIFSLIAGVISRRLQQTNSRAVNSSAQYKSGQTRMEHDLLGDRKVPFEAYYGIQTMRAMENFNISGVTLNFFPDLILGHAIVKMAAAKANFELGYLDEKVKNAIVEACQEILEGKHHDQFGVDMIQGGAGTSTNMNANEVIANRALEIMGHKRGQYQYCHPNNHVNYSQSTNDAYPTAVHLALNFSNKKLLDVLRNLVSAFAEKSLEFADIIKMGRTQLQDAVPMTLGQTFQTYSDTLETEAKKLVYAADHFLEVNMGATAIGTGINSDPEYSDKVVKHLREITGLDVVLATNLVEATQDTGSFVMYSATMKRLAIKLSKICNDLRLLSSGPRAGFNEINLPKMQPGSSIMPGKVNPVIPEVVNQIAFKVIGNDLTVSLAAEAGQLELNVMEPVIAQSIFESIEMLKNGMKTLQYRCIEGITANREVCRKQVENSIGLVTALNPILGYDTCTMLAKEALEKDASIYDLVLEKDLMTKEELEDALLPENMTKPKKRIIRDWK</sequence>
<dbReference type="GO" id="GO:0006531">
    <property type="term" value="P:aspartate metabolic process"/>
    <property type="evidence" value="ECO:0007669"/>
    <property type="project" value="InterPro"/>
</dbReference>
<evidence type="ECO:0000256" key="6">
    <source>
        <dbReference type="NCBIfam" id="TIGR00839"/>
    </source>
</evidence>
<dbReference type="GO" id="GO:0006099">
    <property type="term" value="P:tricarboxylic acid cycle"/>
    <property type="evidence" value="ECO:0007669"/>
    <property type="project" value="InterPro"/>
</dbReference>
<evidence type="ECO:0000256" key="5">
    <source>
        <dbReference type="ARBA" id="ARBA00054994"/>
    </source>
</evidence>
<name>A0A7S7LXX2_9BACT</name>
<dbReference type="Pfam" id="PF10415">
    <property type="entry name" value="FumaraseC_C"/>
    <property type="match status" value="1"/>
</dbReference>
<gene>
    <name evidence="8" type="primary">aspA</name>
    <name evidence="8" type="ORF">HUE88_06815</name>
</gene>
<dbReference type="Gene3D" id="2.60.120.10">
    <property type="entry name" value="Jelly Rolls"/>
    <property type="match status" value="1"/>
</dbReference>
<dbReference type="InterPro" id="IPR024083">
    <property type="entry name" value="Fumarase/histidase_N"/>
</dbReference>
<dbReference type="FunFam" id="1.20.200.10:FF:000001">
    <property type="entry name" value="Fumarate hydratase, mitochondrial"/>
    <property type="match status" value="1"/>
</dbReference>
<dbReference type="FunFam" id="1.10.275.10:FF:000001">
    <property type="entry name" value="Fumarate hydratase, mitochondrial"/>
    <property type="match status" value="1"/>
</dbReference>
<dbReference type="InterPro" id="IPR022761">
    <property type="entry name" value="Fumarate_lyase_N"/>
</dbReference>
<dbReference type="PANTHER" id="PTHR42696:SF2">
    <property type="entry name" value="ASPARTATE AMMONIA-LYASE"/>
    <property type="match status" value="1"/>
</dbReference>
<dbReference type="Pfam" id="PF00027">
    <property type="entry name" value="cNMP_binding"/>
    <property type="match status" value="1"/>
</dbReference>
<dbReference type="SUPFAM" id="SSF51206">
    <property type="entry name" value="cAMP-binding domain-like"/>
    <property type="match status" value="1"/>
</dbReference>
<dbReference type="SMART" id="SM00100">
    <property type="entry name" value="cNMP"/>
    <property type="match status" value="1"/>
</dbReference>
<dbReference type="InterPro" id="IPR000595">
    <property type="entry name" value="cNMP-bd_dom"/>
</dbReference>
<accession>A0A7S7LXX2</accession>
<dbReference type="FunFam" id="1.10.40.30:FF:000002">
    <property type="entry name" value="Fumarate hydratase class II"/>
    <property type="match status" value="1"/>
</dbReference>
<comment type="function">
    <text evidence="5">Catalyzes the reversible conversion of L-aspartate to fumarate and ammonia.</text>
</comment>
<dbReference type="KEGG" id="sbal:HUE88_06815"/>
<dbReference type="InterPro" id="IPR004708">
    <property type="entry name" value="ApsA"/>
</dbReference>
<dbReference type="GO" id="GO:0005829">
    <property type="term" value="C:cytosol"/>
    <property type="evidence" value="ECO:0007669"/>
    <property type="project" value="TreeGrafter"/>
</dbReference>
<keyword evidence="4 8" id="KW-0456">Lyase</keyword>
<dbReference type="SUPFAM" id="SSF48557">
    <property type="entry name" value="L-aspartase-like"/>
    <property type="match status" value="1"/>
</dbReference>